<protein>
    <recommendedName>
        <fullName evidence="3">histidine kinase</fullName>
        <ecNumber evidence="3">2.7.13.3</ecNumber>
    </recommendedName>
</protein>
<dbReference type="OrthoDB" id="9762826at2"/>
<name>A0A9X5C7E7_9FIRM</name>
<comment type="subcellular location">
    <subcellularLocation>
        <location evidence="2">Membrane</location>
    </subcellularLocation>
</comment>
<evidence type="ECO:0000256" key="5">
    <source>
        <dbReference type="ARBA" id="ARBA00022679"/>
    </source>
</evidence>
<keyword evidence="8" id="KW-1133">Transmembrane helix</keyword>
<dbReference type="SMART" id="SM00388">
    <property type="entry name" value="HisKA"/>
    <property type="match status" value="1"/>
</dbReference>
<dbReference type="Pfam" id="PF00512">
    <property type="entry name" value="HisKA"/>
    <property type="match status" value="1"/>
</dbReference>
<dbReference type="GO" id="GO:0005886">
    <property type="term" value="C:plasma membrane"/>
    <property type="evidence" value="ECO:0007669"/>
    <property type="project" value="TreeGrafter"/>
</dbReference>
<reference evidence="10 11" key="1">
    <citation type="submission" date="2019-07" db="EMBL/GenBank/DDBJ databases">
        <title>Draft genome sequences of 15 bacterial species constituting the stable defined intestinal microbiota of the GM15 gnotobiotic mouse model.</title>
        <authorList>
            <person name="Elie C."/>
            <person name="Mathieu A."/>
            <person name="Saliou A."/>
            <person name="Darnaud M."/>
            <person name="Leulier F."/>
            <person name="Tamellini A."/>
        </authorList>
    </citation>
    <scope>NUCLEOTIDE SEQUENCE [LARGE SCALE GENOMIC DNA]</scope>
    <source>
        <strain evidence="11">ASF 502</strain>
    </source>
</reference>
<dbReference type="Proteomes" id="UP000474104">
    <property type="component" value="Unassembled WGS sequence"/>
</dbReference>
<dbReference type="InterPro" id="IPR036890">
    <property type="entry name" value="HATPase_C_sf"/>
</dbReference>
<dbReference type="GO" id="GO:0016036">
    <property type="term" value="P:cellular response to phosphate starvation"/>
    <property type="evidence" value="ECO:0007669"/>
    <property type="project" value="TreeGrafter"/>
</dbReference>
<evidence type="ECO:0000256" key="6">
    <source>
        <dbReference type="ARBA" id="ARBA00022777"/>
    </source>
</evidence>
<evidence type="ECO:0000313" key="11">
    <source>
        <dbReference type="Proteomes" id="UP000474104"/>
    </source>
</evidence>
<dbReference type="SMART" id="SM00387">
    <property type="entry name" value="HATPase_c"/>
    <property type="match status" value="1"/>
</dbReference>
<sequence>MKRKQRIIRTFLPVLAGFLALYLVLMGIATFLIKGTFMERFETHFNTIFNEMEENIRNKEAKEEWLANGYLETAAHNYDPMLSYRAGTVSAYFQYSFALFDEEKKLLSQSKNMLSLVNPDTNLFREYLFVDDYLSQDELKKLAYYGNLQITSFRSKSAFPSSEKGGSQPVYNSLDYRIMIAFKRGSDVPVQIVVQKMNWNKDEREKNNAEVSADRQTHPEQEELILFSNQIWDHGRIVWSWTNPEIDISKIPQNYFFELECYPSFPYISLGYDRWLAWQENPFLQNLQLDDDLFYTIPRYNETADEFPPFLPQTKKVSELFILKDDQLAGTYFLVAAVDCHPWLAAMDYMKYFYLLGFACMLVCACVLAFAIHRTNLRRDALEENRRDFTNAIAHELKTPLCAIRGYAENLKEDTVTEKRDHYLDQIILKTEEMDALAAEMIYVSRLDSDTLVLKKEPVNLNDLVQTQLEKLDDVISAKKLLVLYQPEGEFHLTGDRKYLEKAVWNLLSNAVSCNTEGGTVRITVSKDRCGMENTGERIPDADLPHVFEMFYSGQGRLEDAEKHLGLGLYLAKKICTLHHLSLTVRNTEMGVLAEISRYKSHS</sequence>
<dbReference type="PANTHER" id="PTHR45453:SF1">
    <property type="entry name" value="PHOSPHATE REGULON SENSOR PROTEIN PHOR"/>
    <property type="match status" value="1"/>
</dbReference>
<keyword evidence="7" id="KW-0902">Two-component regulatory system</keyword>
<proteinExistence type="predicted"/>
<dbReference type="Gene3D" id="3.30.565.10">
    <property type="entry name" value="Histidine kinase-like ATPase, C-terminal domain"/>
    <property type="match status" value="1"/>
</dbReference>
<dbReference type="InterPro" id="IPR050351">
    <property type="entry name" value="BphY/WalK/GraS-like"/>
</dbReference>
<dbReference type="EC" id="2.7.13.3" evidence="3"/>
<comment type="caution">
    <text evidence="10">The sequence shown here is derived from an EMBL/GenBank/DDBJ whole genome shotgun (WGS) entry which is preliminary data.</text>
</comment>
<dbReference type="InterPro" id="IPR003661">
    <property type="entry name" value="HisK_dim/P_dom"/>
</dbReference>
<dbReference type="GO" id="GO:0000155">
    <property type="term" value="F:phosphorelay sensor kinase activity"/>
    <property type="evidence" value="ECO:0007669"/>
    <property type="project" value="InterPro"/>
</dbReference>
<keyword evidence="8" id="KW-0812">Transmembrane</keyword>
<dbReference type="EMBL" id="VIRB01000030">
    <property type="protein sequence ID" value="NDO67908.1"/>
    <property type="molecule type" value="Genomic_DNA"/>
</dbReference>
<feature type="domain" description="Histidine kinase" evidence="9">
    <location>
        <begin position="392"/>
        <end position="602"/>
    </location>
</feature>
<dbReference type="InterPro" id="IPR005467">
    <property type="entry name" value="His_kinase_dom"/>
</dbReference>
<comment type="catalytic activity">
    <reaction evidence="1">
        <text>ATP + protein L-histidine = ADP + protein N-phospho-L-histidine.</text>
        <dbReference type="EC" id="2.7.13.3"/>
    </reaction>
</comment>
<keyword evidence="4" id="KW-0597">Phosphoprotein</keyword>
<dbReference type="InterPro" id="IPR003594">
    <property type="entry name" value="HATPase_dom"/>
</dbReference>
<keyword evidence="5" id="KW-0808">Transferase</keyword>
<evidence type="ECO:0000256" key="7">
    <source>
        <dbReference type="ARBA" id="ARBA00023012"/>
    </source>
</evidence>
<dbReference type="SUPFAM" id="SSF47384">
    <property type="entry name" value="Homodimeric domain of signal transducing histidine kinase"/>
    <property type="match status" value="1"/>
</dbReference>
<organism evidence="10 11">
    <name type="scientific">Schaedlerella arabinosiphila</name>
    <dbReference type="NCBI Taxonomy" id="2044587"/>
    <lineage>
        <taxon>Bacteria</taxon>
        <taxon>Bacillati</taxon>
        <taxon>Bacillota</taxon>
        <taxon>Clostridia</taxon>
        <taxon>Lachnospirales</taxon>
        <taxon>Lachnospiraceae</taxon>
        <taxon>Schaedlerella</taxon>
    </lineage>
</organism>
<evidence type="ECO:0000256" key="8">
    <source>
        <dbReference type="SAM" id="Phobius"/>
    </source>
</evidence>
<dbReference type="PROSITE" id="PS50109">
    <property type="entry name" value="HIS_KIN"/>
    <property type="match status" value="1"/>
</dbReference>
<dbReference type="SUPFAM" id="SSF55874">
    <property type="entry name" value="ATPase domain of HSP90 chaperone/DNA topoisomerase II/histidine kinase"/>
    <property type="match status" value="1"/>
</dbReference>
<evidence type="ECO:0000256" key="3">
    <source>
        <dbReference type="ARBA" id="ARBA00012438"/>
    </source>
</evidence>
<dbReference type="Gene3D" id="1.10.287.130">
    <property type="match status" value="1"/>
</dbReference>
<dbReference type="GO" id="GO:0004721">
    <property type="term" value="F:phosphoprotein phosphatase activity"/>
    <property type="evidence" value="ECO:0007669"/>
    <property type="project" value="TreeGrafter"/>
</dbReference>
<evidence type="ECO:0000256" key="1">
    <source>
        <dbReference type="ARBA" id="ARBA00000085"/>
    </source>
</evidence>
<dbReference type="CDD" id="cd00082">
    <property type="entry name" value="HisKA"/>
    <property type="match status" value="1"/>
</dbReference>
<keyword evidence="8" id="KW-0472">Membrane</keyword>
<feature type="transmembrane region" description="Helical" evidence="8">
    <location>
        <begin position="352"/>
        <end position="372"/>
    </location>
</feature>
<gene>
    <name evidence="10" type="ORF">FMM80_03960</name>
</gene>
<feature type="transmembrane region" description="Helical" evidence="8">
    <location>
        <begin position="12"/>
        <end position="33"/>
    </location>
</feature>
<dbReference type="InterPro" id="IPR036097">
    <property type="entry name" value="HisK_dim/P_sf"/>
</dbReference>
<accession>A0A9X5C7E7</accession>
<evidence type="ECO:0000313" key="10">
    <source>
        <dbReference type="EMBL" id="NDO67908.1"/>
    </source>
</evidence>
<evidence type="ECO:0000259" key="9">
    <source>
        <dbReference type="PROSITE" id="PS50109"/>
    </source>
</evidence>
<dbReference type="AlphaFoldDB" id="A0A9X5C7E7"/>
<evidence type="ECO:0000256" key="4">
    <source>
        <dbReference type="ARBA" id="ARBA00022553"/>
    </source>
</evidence>
<dbReference type="PANTHER" id="PTHR45453">
    <property type="entry name" value="PHOSPHATE REGULON SENSOR PROTEIN PHOR"/>
    <property type="match status" value="1"/>
</dbReference>
<evidence type="ECO:0000256" key="2">
    <source>
        <dbReference type="ARBA" id="ARBA00004370"/>
    </source>
</evidence>
<dbReference type="RefSeq" id="WP_004069830.1">
    <property type="nucleotide sequence ID" value="NZ_VIRB01000030.1"/>
</dbReference>
<keyword evidence="6 10" id="KW-0418">Kinase</keyword>
<dbReference type="Pfam" id="PF02518">
    <property type="entry name" value="HATPase_c"/>
    <property type="match status" value="1"/>
</dbReference>